<proteinExistence type="predicted"/>
<gene>
    <name evidence="1" type="ORF">PODLI_1B017377</name>
</gene>
<organism evidence="1 2">
    <name type="scientific">Podarcis lilfordi</name>
    <name type="common">Lilford's wall lizard</name>
    <dbReference type="NCBI Taxonomy" id="74358"/>
    <lineage>
        <taxon>Eukaryota</taxon>
        <taxon>Metazoa</taxon>
        <taxon>Chordata</taxon>
        <taxon>Craniata</taxon>
        <taxon>Vertebrata</taxon>
        <taxon>Euteleostomi</taxon>
        <taxon>Lepidosauria</taxon>
        <taxon>Squamata</taxon>
        <taxon>Bifurcata</taxon>
        <taxon>Unidentata</taxon>
        <taxon>Episquamata</taxon>
        <taxon>Laterata</taxon>
        <taxon>Lacertibaenia</taxon>
        <taxon>Lacertidae</taxon>
        <taxon>Podarcis</taxon>
    </lineage>
</organism>
<evidence type="ECO:0008006" key="3">
    <source>
        <dbReference type="Google" id="ProtNLM"/>
    </source>
</evidence>
<comment type="caution">
    <text evidence="1">The sequence shown here is derived from an EMBL/GenBank/DDBJ whole genome shotgun (WGS) entry which is preliminary data.</text>
</comment>
<dbReference type="PANTHER" id="PTHR33332">
    <property type="entry name" value="REVERSE TRANSCRIPTASE DOMAIN-CONTAINING PROTEIN"/>
    <property type="match status" value="1"/>
</dbReference>
<protein>
    <recommendedName>
        <fullName evidence="3">Reverse transcriptase domain-containing protein</fullName>
    </recommendedName>
</protein>
<dbReference type="AlphaFoldDB" id="A0AA35QQX5"/>
<keyword evidence="2" id="KW-1185">Reference proteome</keyword>
<evidence type="ECO:0000313" key="2">
    <source>
        <dbReference type="Proteomes" id="UP001178461"/>
    </source>
</evidence>
<reference evidence="1" key="1">
    <citation type="submission" date="2022-12" db="EMBL/GenBank/DDBJ databases">
        <authorList>
            <person name="Alioto T."/>
            <person name="Alioto T."/>
            <person name="Gomez Garrido J."/>
        </authorList>
    </citation>
    <scope>NUCLEOTIDE SEQUENCE</scope>
</reference>
<sequence>MDGHPDSAPDTLTRCLEAVAGWLRGSRLKLNPSKTEVLWLGRDDMGLGGQLPSLAGVQLVPAPSVKSLGVIFDTSLSMEAQITAITKAAFFISAKLSSWPLISLALT</sequence>
<accession>A0AA35QQX5</accession>
<evidence type="ECO:0000313" key="1">
    <source>
        <dbReference type="EMBL" id="CAI7935506.1"/>
    </source>
</evidence>
<dbReference type="Proteomes" id="UP001178461">
    <property type="component" value="Unassembled WGS sequence"/>
</dbReference>
<name>A0AA35QQX5_9SAUR</name>
<dbReference type="EMBL" id="CANTUW010001028">
    <property type="protein sequence ID" value="CAI7935506.1"/>
    <property type="molecule type" value="Genomic_DNA"/>
</dbReference>